<name>A0A4R8WFZ2_9MICO</name>
<keyword evidence="2" id="KW-1133">Transmembrane helix</keyword>
<dbReference type="PANTHER" id="PTHR31272:SF4">
    <property type="entry name" value="CYTOCHROME C-TYPE BIOGENESIS PROTEIN HI_1454-RELATED"/>
    <property type="match status" value="1"/>
</dbReference>
<keyword evidence="4" id="KW-1185">Reference proteome</keyword>
<proteinExistence type="predicted"/>
<feature type="compositionally biased region" description="Low complexity" evidence="1">
    <location>
        <begin position="284"/>
        <end position="294"/>
    </location>
</feature>
<keyword evidence="2" id="KW-0472">Membrane</keyword>
<reference evidence="3 4" key="1">
    <citation type="submission" date="2019-03" db="EMBL/GenBank/DDBJ databases">
        <title>Genomics of glacier-inhabiting Cryobacterium strains.</title>
        <authorList>
            <person name="Liu Q."/>
            <person name="Xin Y.-H."/>
        </authorList>
    </citation>
    <scope>NUCLEOTIDE SEQUENCE [LARGE SCALE GENOMIC DNA]</scope>
    <source>
        <strain evidence="3 4">RHLT2-21</strain>
    </source>
</reference>
<accession>A0A4R8WFZ2</accession>
<dbReference type="PANTHER" id="PTHR31272">
    <property type="entry name" value="CYTOCHROME C-TYPE BIOGENESIS PROTEIN HI_1454-RELATED"/>
    <property type="match status" value="1"/>
</dbReference>
<dbReference type="InterPro" id="IPR051790">
    <property type="entry name" value="Cytochrome_c-biogenesis_DsbD"/>
</dbReference>
<feature type="transmembrane region" description="Helical" evidence="2">
    <location>
        <begin position="46"/>
        <end position="70"/>
    </location>
</feature>
<feature type="transmembrane region" description="Helical" evidence="2">
    <location>
        <begin position="120"/>
        <end position="143"/>
    </location>
</feature>
<feature type="region of interest" description="Disordered" evidence="1">
    <location>
        <begin position="284"/>
        <end position="315"/>
    </location>
</feature>
<comment type="caution">
    <text evidence="3">The sequence shown here is derived from an EMBL/GenBank/DDBJ whole genome shotgun (WGS) entry which is preliminary data.</text>
</comment>
<feature type="transmembrane region" description="Helical" evidence="2">
    <location>
        <begin position="77"/>
        <end position="100"/>
    </location>
</feature>
<gene>
    <name evidence="3" type="ORF">E3O32_03785</name>
</gene>
<feature type="transmembrane region" description="Helical" evidence="2">
    <location>
        <begin position="202"/>
        <end position="223"/>
    </location>
</feature>
<evidence type="ECO:0000256" key="2">
    <source>
        <dbReference type="SAM" id="Phobius"/>
    </source>
</evidence>
<dbReference type="RefSeq" id="WP_134507155.1">
    <property type="nucleotide sequence ID" value="NZ_SOFM01000009.1"/>
</dbReference>
<sequence length="315" mass="32074">MEQILFSTTILAAFLGGVVALMAPCCVSVMLPAFFASSFRSRTQILGMTLVFSAGIATIILPIALGAALVSRILFQYHFGIFSVVGLLMVGVGVATLLGWKLMLPMPSGRGGGTGIGSVYSLGVFSGAASACCAPVLAGVAALSGAASSIPAAAVVGVAYVFGMVAPLTVLALVWDKKDWGSSRVMSASVPLWPGSGKRMPLVTLVSGGLMVAMGAITIALAVQGPGMAPDGWQVEVAAALGHSAALILQFLSFVPGWITSVAVFAALVLLIWLALASRARASRPSTESAPAASQPEHAHTPTDTNTNTKTKESE</sequence>
<keyword evidence="2" id="KW-0812">Transmembrane</keyword>
<protein>
    <submittedName>
        <fullName evidence="3">Cytochrome c biogenesis protein CcdA</fullName>
    </submittedName>
</protein>
<feature type="transmembrane region" description="Helical" evidence="2">
    <location>
        <begin position="150"/>
        <end position="175"/>
    </location>
</feature>
<feature type="transmembrane region" description="Helical" evidence="2">
    <location>
        <begin position="258"/>
        <end position="276"/>
    </location>
</feature>
<dbReference type="Proteomes" id="UP000297643">
    <property type="component" value="Unassembled WGS sequence"/>
</dbReference>
<evidence type="ECO:0000313" key="4">
    <source>
        <dbReference type="Proteomes" id="UP000297643"/>
    </source>
</evidence>
<evidence type="ECO:0000256" key="1">
    <source>
        <dbReference type="SAM" id="MobiDB-lite"/>
    </source>
</evidence>
<dbReference type="AlphaFoldDB" id="A0A4R8WFZ2"/>
<organism evidence="3 4">
    <name type="scientific">Cryobacterium mannosilyticum</name>
    <dbReference type="NCBI Taxonomy" id="1259190"/>
    <lineage>
        <taxon>Bacteria</taxon>
        <taxon>Bacillati</taxon>
        <taxon>Actinomycetota</taxon>
        <taxon>Actinomycetes</taxon>
        <taxon>Micrococcales</taxon>
        <taxon>Microbacteriaceae</taxon>
        <taxon>Cryobacterium</taxon>
    </lineage>
</organism>
<dbReference type="EMBL" id="SOFM01000009">
    <property type="protein sequence ID" value="TFC06832.1"/>
    <property type="molecule type" value="Genomic_DNA"/>
</dbReference>
<evidence type="ECO:0000313" key="3">
    <source>
        <dbReference type="EMBL" id="TFC06832.1"/>
    </source>
</evidence>